<feature type="domain" description="EamA" evidence="9">
    <location>
        <begin position="39"/>
        <end position="175"/>
    </location>
</feature>
<dbReference type="Proteomes" id="UP001501343">
    <property type="component" value="Unassembled WGS sequence"/>
</dbReference>
<dbReference type="EMBL" id="BAAAOF010000004">
    <property type="protein sequence ID" value="GAA1928902.1"/>
    <property type="molecule type" value="Genomic_DNA"/>
</dbReference>
<proteinExistence type="inferred from homology"/>
<feature type="transmembrane region" description="Helical" evidence="8">
    <location>
        <begin position="135"/>
        <end position="152"/>
    </location>
</feature>
<dbReference type="PANTHER" id="PTHR22911">
    <property type="entry name" value="ACYL-MALONYL CONDENSING ENZYME-RELATED"/>
    <property type="match status" value="1"/>
</dbReference>
<comment type="similarity">
    <text evidence="2">Belongs to the EamA transporter family.</text>
</comment>
<name>A0ABN2PR25_9MICO</name>
<keyword evidence="6 8" id="KW-1133">Transmembrane helix</keyword>
<protein>
    <submittedName>
        <fullName evidence="10">EamA family transporter RarD</fullName>
    </submittedName>
</protein>
<evidence type="ECO:0000256" key="6">
    <source>
        <dbReference type="ARBA" id="ARBA00022989"/>
    </source>
</evidence>
<feature type="transmembrane region" description="Helical" evidence="8">
    <location>
        <begin position="38"/>
        <end position="58"/>
    </location>
</feature>
<feature type="transmembrane region" description="Helical" evidence="8">
    <location>
        <begin position="159"/>
        <end position="175"/>
    </location>
</feature>
<gene>
    <name evidence="10" type="primary">rarD</name>
    <name evidence="10" type="ORF">GCM10009775_21180</name>
</gene>
<keyword evidence="11" id="KW-1185">Reference proteome</keyword>
<evidence type="ECO:0000313" key="10">
    <source>
        <dbReference type="EMBL" id="GAA1928902.1"/>
    </source>
</evidence>
<feature type="transmembrane region" description="Helical" evidence="8">
    <location>
        <begin position="272"/>
        <end position="294"/>
    </location>
</feature>
<organism evidence="10 11">
    <name type="scientific">Microbacterium aoyamense</name>
    <dbReference type="NCBI Taxonomy" id="344166"/>
    <lineage>
        <taxon>Bacteria</taxon>
        <taxon>Bacillati</taxon>
        <taxon>Actinomycetota</taxon>
        <taxon>Actinomycetes</taxon>
        <taxon>Micrococcales</taxon>
        <taxon>Microbacteriaceae</taxon>
        <taxon>Microbacterium</taxon>
    </lineage>
</organism>
<feature type="transmembrane region" description="Helical" evidence="8">
    <location>
        <begin position="181"/>
        <end position="198"/>
    </location>
</feature>
<dbReference type="InterPro" id="IPR000620">
    <property type="entry name" value="EamA_dom"/>
</dbReference>
<evidence type="ECO:0000313" key="11">
    <source>
        <dbReference type="Proteomes" id="UP001501343"/>
    </source>
</evidence>
<sequence length="330" mass="34959">MTPDAAQPADGEALGEAAMSTGGISVPAAARTSERERLLGGFYAFASYFLWGFLPLYFLLLDPTGPWELVAWRILLALGFCILLLAVTRSWRRLFAIMRQPRLLGLTAVAGILIYVNWQVFIIGTLTGHVIETSLGYFINPLATIVLGVLVLHERLRVTQWVAVGIAAVAVGVIVVGYGSFPWIALTLAASFSLYGLIKKRIGPSVDAVSGLTLESMWLVPVGAVLLGVVAATTGLTMGSNGLGHALLLSGVGVATAVPLLLFAAGARRVPLTVIGLLQFLTPVMQFITGAVILGEPMPIERWIGFGLVWIALAVLATDSIVSARRAARA</sequence>
<dbReference type="Pfam" id="PF00892">
    <property type="entry name" value="EamA"/>
    <property type="match status" value="1"/>
</dbReference>
<dbReference type="PANTHER" id="PTHR22911:SF137">
    <property type="entry name" value="SOLUTE CARRIER FAMILY 35 MEMBER G2-RELATED"/>
    <property type="match status" value="1"/>
</dbReference>
<feature type="transmembrane region" description="Helical" evidence="8">
    <location>
        <begin position="300"/>
        <end position="322"/>
    </location>
</feature>
<evidence type="ECO:0000256" key="4">
    <source>
        <dbReference type="ARBA" id="ARBA00022475"/>
    </source>
</evidence>
<evidence type="ECO:0000256" key="7">
    <source>
        <dbReference type="ARBA" id="ARBA00023136"/>
    </source>
</evidence>
<accession>A0ABN2PR25</accession>
<dbReference type="SUPFAM" id="SSF103481">
    <property type="entry name" value="Multidrug resistance efflux transporter EmrE"/>
    <property type="match status" value="2"/>
</dbReference>
<evidence type="ECO:0000256" key="5">
    <source>
        <dbReference type="ARBA" id="ARBA00022692"/>
    </source>
</evidence>
<keyword evidence="7 8" id="KW-0472">Membrane</keyword>
<comment type="subcellular location">
    <subcellularLocation>
        <location evidence="1">Cell membrane</location>
        <topology evidence="1">Multi-pass membrane protein</topology>
    </subcellularLocation>
</comment>
<feature type="transmembrane region" description="Helical" evidence="8">
    <location>
        <begin position="218"/>
        <end position="237"/>
    </location>
</feature>
<comment type="caution">
    <text evidence="10">The sequence shown here is derived from an EMBL/GenBank/DDBJ whole genome shotgun (WGS) entry which is preliminary data.</text>
</comment>
<evidence type="ECO:0000256" key="2">
    <source>
        <dbReference type="ARBA" id="ARBA00007362"/>
    </source>
</evidence>
<dbReference type="NCBIfam" id="TIGR00688">
    <property type="entry name" value="rarD"/>
    <property type="match status" value="1"/>
</dbReference>
<feature type="transmembrane region" description="Helical" evidence="8">
    <location>
        <begin position="103"/>
        <end position="123"/>
    </location>
</feature>
<dbReference type="InterPro" id="IPR037185">
    <property type="entry name" value="EmrE-like"/>
</dbReference>
<reference evidence="10 11" key="1">
    <citation type="journal article" date="2019" name="Int. J. Syst. Evol. Microbiol.">
        <title>The Global Catalogue of Microorganisms (GCM) 10K type strain sequencing project: providing services to taxonomists for standard genome sequencing and annotation.</title>
        <authorList>
            <consortium name="The Broad Institute Genomics Platform"/>
            <consortium name="The Broad Institute Genome Sequencing Center for Infectious Disease"/>
            <person name="Wu L."/>
            <person name="Ma J."/>
        </authorList>
    </citation>
    <scope>NUCLEOTIDE SEQUENCE [LARGE SCALE GENOMIC DNA]</scope>
    <source>
        <strain evidence="10 11">JCM 14900</strain>
    </source>
</reference>
<evidence type="ECO:0000256" key="8">
    <source>
        <dbReference type="SAM" id="Phobius"/>
    </source>
</evidence>
<feature type="transmembrane region" description="Helical" evidence="8">
    <location>
        <begin position="243"/>
        <end position="265"/>
    </location>
</feature>
<feature type="transmembrane region" description="Helical" evidence="8">
    <location>
        <begin position="70"/>
        <end position="91"/>
    </location>
</feature>
<keyword evidence="4" id="KW-1003">Cell membrane</keyword>
<dbReference type="InterPro" id="IPR004626">
    <property type="entry name" value="RarD"/>
</dbReference>
<evidence type="ECO:0000256" key="3">
    <source>
        <dbReference type="ARBA" id="ARBA00022448"/>
    </source>
</evidence>
<keyword evidence="5 8" id="KW-0812">Transmembrane</keyword>
<evidence type="ECO:0000256" key="1">
    <source>
        <dbReference type="ARBA" id="ARBA00004651"/>
    </source>
</evidence>
<evidence type="ECO:0000259" key="9">
    <source>
        <dbReference type="Pfam" id="PF00892"/>
    </source>
</evidence>
<keyword evidence="3" id="KW-0813">Transport</keyword>